<dbReference type="Gene3D" id="3.40.980.10">
    <property type="entry name" value="MoaB/Mog-like domain"/>
    <property type="match status" value="1"/>
</dbReference>
<dbReference type="NCBIfam" id="TIGR00200">
    <property type="entry name" value="cinA_nterm"/>
    <property type="match status" value="1"/>
</dbReference>
<dbReference type="InterPro" id="IPR041424">
    <property type="entry name" value="CinA_KH"/>
</dbReference>
<gene>
    <name evidence="3" type="ORF">AVDCRST_MAG16-2440</name>
</gene>
<dbReference type="CDD" id="cd00885">
    <property type="entry name" value="cinA"/>
    <property type="match status" value="1"/>
</dbReference>
<dbReference type="Gene3D" id="3.30.70.2860">
    <property type="match status" value="1"/>
</dbReference>
<dbReference type="NCBIfam" id="TIGR00199">
    <property type="entry name" value="PncC_domain"/>
    <property type="match status" value="1"/>
</dbReference>
<dbReference type="InterPro" id="IPR036425">
    <property type="entry name" value="MoaB/Mog-like_dom_sf"/>
</dbReference>
<dbReference type="Gene3D" id="3.90.950.20">
    <property type="entry name" value="CinA-like"/>
    <property type="match status" value="1"/>
</dbReference>
<dbReference type="SUPFAM" id="SSF53218">
    <property type="entry name" value="Molybdenum cofactor biosynthesis proteins"/>
    <property type="match status" value="1"/>
</dbReference>
<keyword evidence="3" id="KW-0378">Hydrolase</keyword>
<dbReference type="InterPro" id="IPR050101">
    <property type="entry name" value="CinA"/>
</dbReference>
<dbReference type="Pfam" id="PF02464">
    <property type="entry name" value="CinA"/>
    <property type="match status" value="1"/>
</dbReference>
<evidence type="ECO:0000259" key="2">
    <source>
        <dbReference type="SMART" id="SM00852"/>
    </source>
</evidence>
<reference evidence="3" key="1">
    <citation type="submission" date="2020-02" db="EMBL/GenBank/DDBJ databases">
        <authorList>
            <person name="Meier V. D."/>
        </authorList>
    </citation>
    <scope>NUCLEOTIDE SEQUENCE</scope>
    <source>
        <strain evidence="3">AVDCRST_MAG16</strain>
    </source>
</reference>
<dbReference type="SUPFAM" id="SSF142433">
    <property type="entry name" value="CinA-like"/>
    <property type="match status" value="1"/>
</dbReference>
<evidence type="ECO:0000313" key="3">
    <source>
        <dbReference type="EMBL" id="CAA9352237.1"/>
    </source>
</evidence>
<dbReference type="PIRSF" id="PIRSF006728">
    <property type="entry name" value="CinA"/>
    <property type="match status" value="1"/>
</dbReference>
<dbReference type="HAMAP" id="MF_00226_B">
    <property type="entry name" value="CinA_B"/>
    <property type="match status" value="1"/>
</dbReference>
<accession>A0A6J4M7D6</accession>
<dbReference type="PANTHER" id="PTHR13939:SF0">
    <property type="entry name" value="NMN AMIDOHYDROLASE-LIKE PROTEIN YFAY"/>
    <property type="match status" value="1"/>
</dbReference>
<dbReference type="NCBIfam" id="TIGR00177">
    <property type="entry name" value="molyb_syn"/>
    <property type="match status" value="1"/>
</dbReference>
<dbReference type="GO" id="GO:0016787">
    <property type="term" value="F:hydrolase activity"/>
    <property type="evidence" value="ECO:0007669"/>
    <property type="project" value="UniProtKB-KW"/>
</dbReference>
<dbReference type="InterPro" id="IPR008135">
    <property type="entry name" value="Competence-induced_CinA"/>
</dbReference>
<evidence type="ECO:0000256" key="1">
    <source>
        <dbReference type="HAMAP-Rule" id="MF_00226"/>
    </source>
</evidence>
<protein>
    <recommendedName>
        <fullName evidence="1">CinA-like protein</fullName>
    </recommendedName>
</protein>
<feature type="domain" description="MoaB/Mog" evidence="2">
    <location>
        <begin position="8"/>
        <end position="315"/>
    </location>
</feature>
<dbReference type="Pfam" id="PF00994">
    <property type="entry name" value="MoCF_biosynth"/>
    <property type="match status" value="1"/>
</dbReference>
<dbReference type="SMART" id="SM00852">
    <property type="entry name" value="MoCF_biosynth"/>
    <property type="match status" value="1"/>
</dbReference>
<proteinExistence type="inferred from homology"/>
<dbReference type="NCBIfam" id="NF001813">
    <property type="entry name" value="PRK00549.1"/>
    <property type="match status" value="1"/>
</dbReference>
<dbReference type="Pfam" id="PF18146">
    <property type="entry name" value="CinA_KH"/>
    <property type="match status" value="1"/>
</dbReference>
<name>A0A6J4M7D6_9ACTN</name>
<dbReference type="EMBL" id="CADCUE010000228">
    <property type="protein sequence ID" value="CAA9352237.1"/>
    <property type="molecule type" value="Genomic_DNA"/>
</dbReference>
<dbReference type="AlphaFoldDB" id="A0A6J4M7D6"/>
<dbReference type="InterPro" id="IPR008136">
    <property type="entry name" value="CinA_C"/>
</dbReference>
<dbReference type="PANTHER" id="PTHR13939">
    <property type="entry name" value="NICOTINAMIDE-NUCLEOTIDE AMIDOHYDROLASE PNCC"/>
    <property type="match status" value="1"/>
</dbReference>
<dbReference type="InterPro" id="IPR001453">
    <property type="entry name" value="MoaB/Mog_dom"/>
</dbReference>
<organism evidence="3">
    <name type="scientific">uncultured Frankineae bacterium</name>
    <dbReference type="NCBI Taxonomy" id="437475"/>
    <lineage>
        <taxon>Bacteria</taxon>
        <taxon>Bacillati</taxon>
        <taxon>Actinomycetota</taxon>
        <taxon>Actinomycetes</taxon>
        <taxon>Frankiales</taxon>
        <taxon>environmental samples</taxon>
    </lineage>
</organism>
<comment type="similarity">
    <text evidence="1">Belongs to the CinA family.</text>
</comment>
<dbReference type="InterPro" id="IPR036653">
    <property type="entry name" value="CinA-like_C"/>
</dbReference>
<sequence>MSGGMRSAVVAVGDELLLGDIVNGNAAWLGERLAAAGAPVVHSSMVGDDVERIATAVRRALEDADVVLVTGGLGPTSDDVTRDAVAAVAGVPLERWPDLEQGLRERFAAYRFEMPDTVLRQADVPKGAAPLDNPVGTAPGLRIDVDGRLVFALPGPPHELAAVATGGVLAEIATRSGTVGLTRTLHCAGRGESNVAEIVERTITVPPGVDLAYLAGGAVVRVRLTTVAPTVADADRVLAPLVDALVEALGDTVFGRDGDTLPGVVLRRLTAAGSTVAVAESLTGGLVGAALSELPGSSAAFRGGLEVYATDLKASLAGVPEQVLAEHGAVSPQTAQALAVGVRERLGATYGVGLTGVAGPDEQEGKPAGTVHAAVAGPDGVRVVTVRLPGDRQRVRLLAVTSALDLLRRALPPEHP</sequence>